<dbReference type="PANTHER" id="PTHR39335">
    <property type="entry name" value="BLL4220 PROTEIN"/>
    <property type="match status" value="1"/>
</dbReference>
<evidence type="ECO:0000313" key="2">
    <source>
        <dbReference type="EMBL" id="TXN29932.1"/>
    </source>
</evidence>
<feature type="chain" id="PRO_5039408853" description="Lipoprotein with Yx(FWY)xxD motif" evidence="1">
    <location>
        <begin position="20"/>
        <end position="169"/>
    </location>
</feature>
<dbReference type="Pfam" id="PF03640">
    <property type="entry name" value="Lipoprotein_15"/>
    <property type="match status" value="2"/>
</dbReference>
<dbReference type="InterPro" id="IPR005297">
    <property type="entry name" value="Lipoprotein_repeat"/>
</dbReference>
<dbReference type="GO" id="GO:0043448">
    <property type="term" value="P:alkane catabolic process"/>
    <property type="evidence" value="ECO:0007669"/>
    <property type="project" value="TreeGrafter"/>
</dbReference>
<accession>A0A5C8UND8</accession>
<dbReference type="EMBL" id="VRMG01000008">
    <property type="protein sequence ID" value="TXN29932.1"/>
    <property type="molecule type" value="Genomic_DNA"/>
</dbReference>
<keyword evidence="1" id="KW-0732">Signal</keyword>
<evidence type="ECO:0008006" key="4">
    <source>
        <dbReference type="Google" id="ProtNLM"/>
    </source>
</evidence>
<protein>
    <recommendedName>
        <fullName evidence="4">Lipoprotein with Yx(FWY)xxD motif</fullName>
    </recommendedName>
</protein>
<gene>
    <name evidence="2" type="ORF">FVP33_12420</name>
</gene>
<organism evidence="2 3">
    <name type="scientific">Lacisediminihabitans profunda</name>
    <dbReference type="NCBI Taxonomy" id="2594790"/>
    <lineage>
        <taxon>Bacteria</taxon>
        <taxon>Bacillati</taxon>
        <taxon>Actinomycetota</taxon>
        <taxon>Actinomycetes</taxon>
        <taxon>Micrococcales</taxon>
        <taxon>Microbacteriaceae</taxon>
        <taxon>Lacisediminihabitans</taxon>
    </lineage>
</organism>
<feature type="signal peptide" evidence="1">
    <location>
        <begin position="1"/>
        <end position="19"/>
    </location>
</feature>
<dbReference type="PANTHER" id="PTHR39335:SF1">
    <property type="entry name" value="BLL4220 PROTEIN"/>
    <property type="match status" value="1"/>
</dbReference>
<reference evidence="2 3" key="1">
    <citation type="submission" date="2019-08" db="EMBL/GenBank/DDBJ databases">
        <title>Bacterial whole genome sequence for Glaciihabitans sp. CHu50b-6-2.</title>
        <authorList>
            <person name="Jin L."/>
        </authorList>
    </citation>
    <scope>NUCLEOTIDE SEQUENCE [LARGE SCALE GENOMIC DNA]</scope>
    <source>
        <strain evidence="2 3">CHu50b-6-2</strain>
    </source>
</reference>
<evidence type="ECO:0000256" key="1">
    <source>
        <dbReference type="SAM" id="SignalP"/>
    </source>
</evidence>
<proteinExistence type="predicted"/>
<keyword evidence="3" id="KW-1185">Reference proteome</keyword>
<dbReference type="PROSITE" id="PS51257">
    <property type="entry name" value="PROKAR_LIPOPROTEIN"/>
    <property type="match status" value="1"/>
</dbReference>
<sequence length="169" mass="16472">MVKTTTTSSLLGAALVALALAGCASSGTSSGAYGSAQSSSSPAPATASADIAVGTTTLGKVIVDGTGLTAYVFDKDTPNSGSSACTGQCASLWPAITSKSATPQVSGITGKIGTITGVEGGKQVTVNGRPIYTFAQDKAPGDINGQGVGGIWYVVSPSGDEIKSAKSGY</sequence>
<comment type="caution">
    <text evidence="2">The sequence shown here is derived from an EMBL/GenBank/DDBJ whole genome shotgun (WGS) entry which is preliminary data.</text>
</comment>
<evidence type="ECO:0000313" key="3">
    <source>
        <dbReference type="Proteomes" id="UP000321379"/>
    </source>
</evidence>
<dbReference type="Proteomes" id="UP000321379">
    <property type="component" value="Unassembled WGS sequence"/>
</dbReference>
<dbReference type="AlphaFoldDB" id="A0A5C8UND8"/>
<name>A0A5C8UND8_9MICO</name>